<dbReference type="Proteomes" id="UP000095705">
    <property type="component" value="Unassembled WGS sequence"/>
</dbReference>
<gene>
    <name evidence="2" type="ORF">BGK67_27040</name>
</gene>
<protein>
    <recommendedName>
        <fullName evidence="1">PKD domain-containing protein</fullName>
    </recommendedName>
</protein>
<organism evidence="2 3">
    <name type="scientific">Streptomyces subrutilus</name>
    <dbReference type="NCBI Taxonomy" id="36818"/>
    <lineage>
        <taxon>Bacteria</taxon>
        <taxon>Bacillati</taxon>
        <taxon>Actinomycetota</taxon>
        <taxon>Actinomycetes</taxon>
        <taxon>Kitasatosporales</taxon>
        <taxon>Streptomycetaceae</taxon>
        <taxon>Streptomyces</taxon>
    </lineage>
</organism>
<dbReference type="Gene3D" id="2.60.40.10">
    <property type="entry name" value="Immunoglobulins"/>
    <property type="match status" value="1"/>
</dbReference>
<dbReference type="GO" id="GO:0005975">
    <property type="term" value="P:carbohydrate metabolic process"/>
    <property type="evidence" value="ECO:0007669"/>
    <property type="project" value="UniProtKB-ARBA"/>
</dbReference>
<evidence type="ECO:0000313" key="3">
    <source>
        <dbReference type="Proteomes" id="UP000095705"/>
    </source>
</evidence>
<keyword evidence="3" id="KW-1185">Reference proteome</keyword>
<reference evidence="2 3" key="1">
    <citation type="submission" date="2016-08" db="EMBL/GenBank/DDBJ databases">
        <title>The complete genome of Streptomyces subrutilus 10-1-1.</title>
        <authorList>
            <person name="Chen X."/>
        </authorList>
    </citation>
    <scope>NUCLEOTIDE SEQUENCE [LARGE SCALE GENOMIC DNA]</scope>
    <source>
        <strain evidence="2 3">10-1-1</strain>
    </source>
</reference>
<accession>A0A1E5PY17</accession>
<dbReference type="InterPro" id="IPR000601">
    <property type="entry name" value="PKD_dom"/>
</dbReference>
<name>A0A1E5PY17_9ACTN</name>
<dbReference type="InterPro" id="IPR035986">
    <property type="entry name" value="PKD_dom_sf"/>
</dbReference>
<proteinExistence type="predicted"/>
<evidence type="ECO:0000313" key="2">
    <source>
        <dbReference type="EMBL" id="OEJ34504.1"/>
    </source>
</evidence>
<evidence type="ECO:0000259" key="1">
    <source>
        <dbReference type="PROSITE" id="PS50093"/>
    </source>
</evidence>
<dbReference type="PROSITE" id="PS50093">
    <property type="entry name" value="PKD"/>
    <property type="match status" value="1"/>
</dbReference>
<dbReference type="SUPFAM" id="SSF49299">
    <property type="entry name" value="PKD domain"/>
    <property type="match status" value="1"/>
</dbReference>
<sequence length="539" mass="55675">MAAGVGLIPGVAQAEPVAPGKKGISAPDVDPKQAAAENFKTFKSSAERSVRASGDKATAQSAAANPNLAVGLSASNWSAHSLKLTTAVTSDANRYVDAVIDWGDGTTSNETAYGSATITNVHNYAELGAYNVTVTATDRADGTVVTNSVEILTAGSDFTPHAPTRLLDTRSGIGGAKAKIAPYGTTRVQIAGRGSIPAGVTAVVLNLTVTNTTSGGHVTAFPSGAARPITSNVNFAPGQTVPNLSVVRVGADGYVELYNGGWNSIDLIADVTGYFTRDASSGYTPITPVRFADTREGLGTSRGQLAGQSSFGLQVGGSRGVPAGITAVALNVTVTNPREAGHLTAYPSGQAAPSASNLNFTAGQTVANSVIVPVGADGRINIRNGAWAGTDVVVDVVGYYSEASEGAYLGFTQPARVFDTRDPEDNVYGPLGGRDYIWVDFASKWPDDIGYVLNTTATNTAGPGFVAVAPDPNYRWQYDGGSASWPAAPTSSTLNFTAGKTVPNLVQASTGHTGIVDFWNQSDDDIDLIVDMFGYYDRN</sequence>
<feature type="domain" description="PKD" evidence="1">
    <location>
        <begin position="101"/>
        <end position="151"/>
    </location>
</feature>
<dbReference type="InterPro" id="IPR013783">
    <property type="entry name" value="Ig-like_fold"/>
</dbReference>
<dbReference type="EMBL" id="MEHK01000001">
    <property type="protein sequence ID" value="OEJ34504.1"/>
    <property type="molecule type" value="Genomic_DNA"/>
</dbReference>
<dbReference type="AlphaFoldDB" id="A0A1E5PY17"/>
<dbReference type="STRING" id="36818.BGK67_27040"/>
<comment type="caution">
    <text evidence="2">The sequence shown here is derived from an EMBL/GenBank/DDBJ whole genome shotgun (WGS) entry which is preliminary data.</text>
</comment>